<dbReference type="CDD" id="cd03789">
    <property type="entry name" value="GT9_LPS_heptosyltransferase"/>
    <property type="match status" value="1"/>
</dbReference>
<dbReference type="GO" id="GO:0008713">
    <property type="term" value="F:ADP-heptose-lipopolysaccharide heptosyltransferase activity"/>
    <property type="evidence" value="ECO:0007669"/>
    <property type="project" value="TreeGrafter"/>
</dbReference>
<dbReference type="SUPFAM" id="SSF53756">
    <property type="entry name" value="UDP-Glycosyltransferase/glycogen phosphorylase"/>
    <property type="match status" value="1"/>
</dbReference>
<dbReference type="InterPro" id="IPR051199">
    <property type="entry name" value="LPS_LOS_Heptosyltrfase"/>
</dbReference>
<evidence type="ECO:0000256" key="2">
    <source>
        <dbReference type="ARBA" id="ARBA00022679"/>
    </source>
</evidence>
<name>A0A1I4VKK2_9FLAO</name>
<dbReference type="Pfam" id="PF01075">
    <property type="entry name" value="Glyco_transf_9"/>
    <property type="match status" value="1"/>
</dbReference>
<reference evidence="4" key="1">
    <citation type="submission" date="2016-10" db="EMBL/GenBank/DDBJ databases">
        <authorList>
            <person name="Varghese N."/>
            <person name="Submissions S."/>
        </authorList>
    </citation>
    <scope>NUCLEOTIDE SEQUENCE [LARGE SCALE GENOMIC DNA]</scope>
    <source>
        <strain evidence="4">DSM 4002</strain>
    </source>
</reference>
<organism evidence="3 4">
    <name type="scientific">Flavobacterium succinicans</name>
    <dbReference type="NCBI Taxonomy" id="29536"/>
    <lineage>
        <taxon>Bacteria</taxon>
        <taxon>Pseudomonadati</taxon>
        <taxon>Bacteroidota</taxon>
        <taxon>Flavobacteriia</taxon>
        <taxon>Flavobacteriales</taxon>
        <taxon>Flavobacteriaceae</taxon>
        <taxon>Flavobacterium</taxon>
    </lineage>
</organism>
<evidence type="ECO:0000313" key="4">
    <source>
        <dbReference type="Proteomes" id="UP000182961"/>
    </source>
</evidence>
<protein>
    <submittedName>
        <fullName evidence="3">ADP-heptose:LPS heptosyltransferase</fullName>
    </submittedName>
</protein>
<dbReference type="EMBL" id="FOUT01000005">
    <property type="protein sequence ID" value="SFN01748.1"/>
    <property type="molecule type" value="Genomic_DNA"/>
</dbReference>
<dbReference type="PANTHER" id="PTHR30160">
    <property type="entry name" value="TETRAACYLDISACCHARIDE 4'-KINASE-RELATED"/>
    <property type="match status" value="1"/>
</dbReference>
<evidence type="ECO:0000313" key="3">
    <source>
        <dbReference type="EMBL" id="SFN01748.1"/>
    </source>
</evidence>
<keyword evidence="1" id="KW-0328">Glycosyltransferase</keyword>
<dbReference type="Proteomes" id="UP000182961">
    <property type="component" value="Unassembled WGS sequence"/>
</dbReference>
<gene>
    <name evidence="3" type="ORF">SAMN05444143_10541</name>
</gene>
<keyword evidence="4" id="KW-1185">Reference proteome</keyword>
<accession>A0A1I4VKK2</accession>
<dbReference type="GO" id="GO:0009244">
    <property type="term" value="P:lipopolysaccharide core region biosynthetic process"/>
    <property type="evidence" value="ECO:0007669"/>
    <property type="project" value="TreeGrafter"/>
</dbReference>
<proteinExistence type="predicted"/>
<dbReference type="AlphaFoldDB" id="A0A1I4VKK2"/>
<evidence type="ECO:0000256" key="1">
    <source>
        <dbReference type="ARBA" id="ARBA00022676"/>
    </source>
</evidence>
<dbReference type="GO" id="GO:0005829">
    <property type="term" value="C:cytosol"/>
    <property type="evidence" value="ECO:0007669"/>
    <property type="project" value="TreeGrafter"/>
</dbReference>
<dbReference type="InterPro" id="IPR002201">
    <property type="entry name" value="Glyco_trans_9"/>
</dbReference>
<sequence>MNLKIQINKIRRKIMRVLTKNLGRSSNTNKGSMDLQQVKRVLISRPNHRLGNLLLITPLVQEVQNLFPNATIDVFIKGNLGPIVFENFTNVNQIIRLPKKHFDELGNYMNGWLKLKKNKYDLAINADKNSSSGRLSIQLVNAKFKCFGEQATDLSSQFSDYAHIAKYPVYDLRHFLASVGMKVPSKPIPNLLLQLSPEEVAKGKALLDAIVPATKKTICLFTFATGAKCYSVEWWAVFYERILKEFPDYNILEVLPVENVSQIHFAAPTYYSKDIREITAFFKNTAVFVGADSGMMHLASAAQLPVVGLFSVTKTDKYAPYGAKSVAINTNETTIDDWIQAIKDSLE</sequence>
<keyword evidence="2 3" id="KW-0808">Transferase</keyword>
<dbReference type="eggNOG" id="COG0859">
    <property type="taxonomic scope" value="Bacteria"/>
</dbReference>
<dbReference type="Gene3D" id="3.40.50.2000">
    <property type="entry name" value="Glycogen Phosphorylase B"/>
    <property type="match status" value="2"/>
</dbReference>